<keyword evidence="3" id="KW-1185">Reference proteome</keyword>
<name>A0A7D9K137_PARCT</name>
<organism evidence="2 3">
    <name type="scientific">Paramuricea clavata</name>
    <name type="common">Red gorgonian</name>
    <name type="synonym">Violescent sea-whip</name>
    <dbReference type="NCBI Taxonomy" id="317549"/>
    <lineage>
        <taxon>Eukaryota</taxon>
        <taxon>Metazoa</taxon>
        <taxon>Cnidaria</taxon>
        <taxon>Anthozoa</taxon>
        <taxon>Octocorallia</taxon>
        <taxon>Malacalcyonacea</taxon>
        <taxon>Plexauridae</taxon>
        <taxon>Paramuricea</taxon>
    </lineage>
</organism>
<feature type="non-terminal residue" evidence="2">
    <location>
        <position position="1"/>
    </location>
</feature>
<sequence>MQTVWDDSAPDGVRHVCYCSKHTEKRSGRSPRKSSSSLQSPFKSPQNPSPRTTPSKSSSTFRAKEQEDREDLRQNRLRGMEEDFYKYADVEDLANELNITTELATTFHRFWTLKRKAREDAALLPPTAEQQERLSGRQIKPFQKATMEIERVVRLRQDLER</sequence>
<feature type="region of interest" description="Disordered" evidence="1">
    <location>
        <begin position="21"/>
        <end position="78"/>
    </location>
</feature>
<accession>A0A7D9K137</accession>
<feature type="compositionally biased region" description="Basic and acidic residues" evidence="1">
    <location>
        <begin position="62"/>
        <end position="78"/>
    </location>
</feature>
<feature type="compositionally biased region" description="Low complexity" evidence="1">
    <location>
        <begin position="33"/>
        <end position="60"/>
    </location>
</feature>
<dbReference type="AlphaFoldDB" id="A0A7D9K137"/>
<evidence type="ECO:0000313" key="2">
    <source>
        <dbReference type="EMBL" id="CAB4039305.1"/>
    </source>
</evidence>
<dbReference type="Proteomes" id="UP001152795">
    <property type="component" value="Unassembled WGS sequence"/>
</dbReference>
<reference evidence="2" key="1">
    <citation type="submission" date="2020-04" db="EMBL/GenBank/DDBJ databases">
        <authorList>
            <person name="Alioto T."/>
            <person name="Alioto T."/>
            <person name="Gomez Garrido J."/>
        </authorList>
    </citation>
    <scope>NUCLEOTIDE SEQUENCE</scope>
    <source>
        <strain evidence="2">A484AB</strain>
    </source>
</reference>
<proteinExistence type="predicted"/>
<evidence type="ECO:0000256" key="1">
    <source>
        <dbReference type="SAM" id="MobiDB-lite"/>
    </source>
</evidence>
<dbReference type="EMBL" id="CACRXK020025193">
    <property type="protein sequence ID" value="CAB4039305.1"/>
    <property type="molecule type" value="Genomic_DNA"/>
</dbReference>
<comment type="caution">
    <text evidence="2">The sequence shown here is derived from an EMBL/GenBank/DDBJ whole genome shotgun (WGS) entry which is preliminary data.</text>
</comment>
<gene>
    <name evidence="2" type="ORF">PACLA_8A072812</name>
</gene>
<evidence type="ECO:0000313" key="3">
    <source>
        <dbReference type="Proteomes" id="UP001152795"/>
    </source>
</evidence>
<protein>
    <submittedName>
        <fullName evidence="2">Uncharacterized protein</fullName>
    </submittedName>
</protein>